<evidence type="ECO:0000259" key="10">
    <source>
        <dbReference type="PROSITE" id="PS50893"/>
    </source>
</evidence>
<dbReference type="SUPFAM" id="SSF52540">
    <property type="entry name" value="P-loop containing nucleoside triphosphate hydrolases"/>
    <property type="match status" value="1"/>
</dbReference>
<proteinExistence type="inferred from homology"/>
<dbReference type="InterPro" id="IPR043926">
    <property type="entry name" value="ABCG_dom"/>
</dbReference>
<evidence type="ECO:0000256" key="5">
    <source>
        <dbReference type="ARBA" id="ARBA00022741"/>
    </source>
</evidence>
<reference evidence="11 12" key="1">
    <citation type="submission" date="2024-06" db="EMBL/GenBank/DDBJ databases">
        <title>Complete genome of Phlyctema vagabunda strain 19-DSS-EL-015.</title>
        <authorList>
            <person name="Fiorenzani C."/>
        </authorList>
    </citation>
    <scope>NUCLEOTIDE SEQUENCE [LARGE SCALE GENOMIC DNA]</scope>
    <source>
        <strain evidence="11 12">19-DSS-EL-015</strain>
    </source>
</reference>
<dbReference type="SMART" id="SM00382">
    <property type="entry name" value="AAA"/>
    <property type="match status" value="1"/>
</dbReference>
<evidence type="ECO:0000313" key="12">
    <source>
        <dbReference type="Proteomes" id="UP001629113"/>
    </source>
</evidence>
<dbReference type="InterPro" id="IPR027417">
    <property type="entry name" value="P-loop_NTPase"/>
</dbReference>
<evidence type="ECO:0000256" key="4">
    <source>
        <dbReference type="ARBA" id="ARBA00022692"/>
    </source>
</evidence>
<feature type="transmembrane region" description="Helical" evidence="9">
    <location>
        <begin position="409"/>
        <end position="432"/>
    </location>
</feature>
<evidence type="ECO:0000256" key="8">
    <source>
        <dbReference type="ARBA" id="ARBA00023136"/>
    </source>
</evidence>
<keyword evidence="7 9" id="KW-1133">Transmembrane helix</keyword>
<evidence type="ECO:0000256" key="2">
    <source>
        <dbReference type="ARBA" id="ARBA00005814"/>
    </source>
</evidence>
<dbReference type="PROSITE" id="PS50893">
    <property type="entry name" value="ABC_TRANSPORTER_2"/>
    <property type="match status" value="1"/>
</dbReference>
<dbReference type="Pfam" id="PF00005">
    <property type="entry name" value="ABC_tran"/>
    <property type="match status" value="1"/>
</dbReference>
<comment type="subcellular location">
    <subcellularLocation>
        <location evidence="1">Membrane</location>
        <topology evidence="1">Multi-pass membrane protein</topology>
    </subcellularLocation>
</comment>
<keyword evidence="3" id="KW-0813">Transport</keyword>
<accession>A0ABR4PDL4</accession>
<organism evidence="11 12">
    <name type="scientific">Phlyctema vagabunda</name>
    <dbReference type="NCBI Taxonomy" id="108571"/>
    <lineage>
        <taxon>Eukaryota</taxon>
        <taxon>Fungi</taxon>
        <taxon>Dikarya</taxon>
        <taxon>Ascomycota</taxon>
        <taxon>Pezizomycotina</taxon>
        <taxon>Leotiomycetes</taxon>
        <taxon>Helotiales</taxon>
        <taxon>Dermateaceae</taxon>
        <taxon>Phlyctema</taxon>
    </lineage>
</organism>
<sequence>MNSNHPQTKRLNESDSTYEMVPKMTNHDLDIEQKAGDDAQITNSTVQSFAWQGINVTVKDHKTKQPKLLLDNVDGVVEAGNGCGKTTLLNVLAHRDAAANAKVEGETLVNGSTVSTSTFRQISSYVEQEDALIGSLTVRETLHFAARLAHTNTMSKSDRLRQVEKLLDSFGLRKQANALIGTPIRKGISGGQKRRTSVASQLIKGPKIMFLDEPTSGLDSSASWEVMSFVKAMAKQYNLIVIASIHQPSTTTFELFDKLLLLSGGKTHYFGAVAEVTTQFEEIDLPIPSRMNPAEFLLDIMNIDFSNNQEFAESRLQDVQRNWIASSRAKRTTTYLELLKANRTPLTAPKRPRSNFIIILMTLVHRAFIKSYRDVVAYGIRILMYTGLAIMMGTVWLRLHTVQEDIQPYINAIFFGSAFMSFMAVAYVPSFLEDRATFIKERANGLYGATAFMISNFIIGLPYLFLIAVLFSCIVYFLTNLQPTARAFFMWIMWLFLDLLAAESLVVLISSIFPVFVISLALTAFANGLWMSVGGFLVPRTILNVFWRYVFHYIDYQSYVFQGMMVNEFEHRTYRCGEGCSCMYQTELASECRISGTGVLDQYGYKTDQKGQWIGILLAIIICYRILGWVALAIRK</sequence>
<evidence type="ECO:0000313" key="11">
    <source>
        <dbReference type="EMBL" id="KAL3421408.1"/>
    </source>
</evidence>
<dbReference type="InterPro" id="IPR003439">
    <property type="entry name" value="ABC_transporter-like_ATP-bd"/>
</dbReference>
<comment type="caution">
    <text evidence="11">The sequence shown here is derived from an EMBL/GenBank/DDBJ whole genome shotgun (WGS) entry which is preliminary data.</text>
</comment>
<dbReference type="InterPro" id="IPR013525">
    <property type="entry name" value="ABC2_TM"/>
</dbReference>
<dbReference type="InterPro" id="IPR003593">
    <property type="entry name" value="AAA+_ATPase"/>
</dbReference>
<evidence type="ECO:0000256" key="9">
    <source>
        <dbReference type="SAM" id="Phobius"/>
    </source>
</evidence>
<evidence type="ECO:0000256" key="3">
    <source>
        <dbReference type="ARBA" id="ARBA00022448"/>
    </source>
</evidence>
<dbReference type="Gene3D" id="3.40.50.300">
    <property type="entry name" value="P-loop containing nucleotide triphosphate hydrolases"/>
    <property type="match status" value="1"/>
</dbReference>
<gene>
    <name evidence="11" type="ORF">PVAG01_07853</name>
</gene>
<dbReference type="EMBL" id="JBFCZG010000006">
    <property type="protein sequence ID" value="KAL3421408.1"/>
    <property type="molecule type" value="Genomic_DNA"/>
</dbReference>
<dbReference type="Pfam" id="PF01061">
    <property type="entry name" value="ABC2_membrane"/>
    <property type="match status" value="1"/>
</dbReference>
<dbReference type="Pfam" id="PF19055">
    <property type="entry name" value="ABC2_membrane_7"/>
    <property type="match status" value="1"/>
</dbReference>
<feature type="transmembrane region" description="Helical" evidence="9">
    <location>
        <begin position="515"/>
        <end position="538"/>
    </location>
</feature>
<name>A0ABR4PDL4_9HELO</name>
<dbReference type="PANTHER" id="PTHR48042">
    <property type="entry name" value="ABC TRANSPORTER G FAMILY MEMBER 11"/>
    <property type="match status" value="1"/>
</dbReference>
<keyword evidence="6" id="KW-0067">ATP-binding</keyword>
<protein>
    <submittedName>
        <fullName evidence="11">ABC transporter</fullName>
    </submittedName>
</protein>
<keyword evidence="8 9" id="KW-0472">Membrane</keyword>
<dbReference type="PANTHER" id="PTHR48042:SF11">
    <property type="entry name" value="ABC TRANSPORTER G FAMILY MEMBER 11"/>
    <property type="match status" value="1"/>
</dbReference>
<keyword evidence="5" id="KW-0547">Nucleotide-binding</keyword>
<feature type="transmembrane region" description="Helical" evidence="9">
    <location>
        <begin position="489"/>
        <end position="509"/>
    </location>
</feature>
<evidence type="ECO:0000256" key="7">
    <source>
        <dbReference type="ARBA" id="ARBA00022989"/>
    </source>
</evidence>
<comment type="similarity">
    <text evidence="2">Belongs to the ABC transporter superfamily. ABCG family. Eye pigment precursor importer (TC 3.A.1.204) subfamily.</text>
</comment>
<evidence type="ECO:0000256" key="1">
    <source>
        <dbReference type="ARBA" id="ARBA00004141"/>
    </source>
</evidence>
<dbReference type="Proteomes" id="UP001629113">
    <property type="component" value="Unassembled WGS sequence"/>
</dbReference>
<feature type="domain" description="ABC transporter" evidence="10">
    <location>
        <begin position="36"/>
        <end position="289"/>
    </location>
</feature>
<feature type="transmembrane region" description="Helical" evidence="9">
    <location>
        <begin position="375"/>
        <end position="397"/>
    </location>
</feature>
<keyword evidence="12" id="KW-1185">Reference proteome</keyword>
<feature type="transmembrane region" description="Helical" evidence="9">
    <location>
        <begin position="452"/>
        <end position="477"/>
    </location>
</feature>
<evidence type="ECO:0000256" key="6">
    <source>
        <dbReference type="ARBA" id="ARBA00022840"/>
    </source>
</evidence>
<dbReference type="InterPro" id="IPR052215">
    <property type="entry name" value="Plant_ABCG"/>
</dbReference>
<feature type="transmembrane region" description="Helical" evidence="9">
    <location>
        <begin position="613"/>
        <end position="634"/>
    </location>
</feature>
<keyword evidence="4 9" id="KW-0812">Transmembrane</keyword>